<keyword evidence="3" id="KW-0227">DNA damage</keyword>
<dbReference type="EMBL" id="QICQ01000025">
    <property type="protein sequence ID" value="PXV79069.1"/>
    <property type="molecule type" value="Genomic_DNA"/>
</dbReference>
<gene>
    <name evidence="9" type="ORF">C8R14_1254</name>
</gene>
<dbReference type="PANTHER" id="PTHR13604">
    <property type="entry name" value="DC12-RELATED"/>
    <property type="match status" value="1"/>
</dbReference>
<evidence type="ECO:0000256" key="2">
    <source>
        <dbReference type="ARBA" id="ARBA00022670"/>
    </source>
</evidence>
<protein>
    <recommendedName>
        <fullName evidence="8">Abasic site processing protein</fullName>
        <ecNumber evidence="8">3.4.-.-</ecNumber>
    </recommendedName>
</protein>
<dbReference type="InterPro" id="IPR003738">
    <property type="entry name" value="SRAP"/>
</dbReference>
<keyword evidence="10" id="KW-1185">Reference proteome</keyword>
<keyword evidence="6" id="KW-0238">DNA-binding</keyword>
<keyword evidence="2 8" id="KW-0645">Protease</keyword>
<evidence type="ECO:0000256" key="4">
    <source>
        <dbReference type="ARBA" id="ARBA00022801"/>
    </source>
</evidence>
<dbReference type="RefSeq" id="WP_011630680.1">
    <property type="nucleotide sequence ID" value="NZ_QICQ01000025.1"/>
</dbReference>
<comment type="caution">
    <text evidence="9">The sequence shown here is derived from an EMBL/GenBank/DDBJ whole genome shotgun (WGS) entry which is preliminary data.</text>
</comment>
<organism evidence="9 10">
    <name type="scientific">Nitrosomonas eutropha</name>
    <dbReference type="NCBI Taxonomy" id="916"/>
    <lineage>
        <taxon>Bacteria</taxon>
        <taxon>Pseudomonadati</taxon>
        <taxon>Pseudomonadota</taxon>
        <taxon>Betaproteobacteria</taxon>
        <taxon>Nitrosomonadales</taxon>
        <taxon>Nitrosomonadaceae</taxon>
        <taxon>Nitrosomonas</taxon>
    </lineage>
</organism>
<keyword evidence="7" id="KW-0456">Lyase</keyword>
<keyword evidence="5" id="KW-0190">Covalent protein-DNA linkage</keyword>
<evidence type="ECO:0000256" key="8">
    <source>
        <dbReference type="RuleBase" id="RU364100"/>
    </source>
</evidence>
<dbReference type="Pfam" id="PF02586">
    <property type="entry name" value="SRAP"/>
    <property type="match status" value="1"/>
</dbReference>
<dbReference type="InterPro" id="IPR036590">
    <property type="entry name" value="SRAP-like"/>
</dbReference>
<evidence type="ECO:0000313" key="10">
    <source>
        <dbReference type="Proteomes" id="UP000247780"/>
    </source>
</evidence>
<proteinExistence type="inferred from homology"/>
<dbReference type="PANTHER" id="PTHR13604:SF0">
    <property type="entry name" value="ABASIC SITE PROCESSING PROTEIN HMCES"/>
    <property type="match status" value="1"/>
</dbReference>
<name>A0ABX5M6H6_9PROT</name>
<evidence type="ECO:0000256" key="1">
    <source>
        <dbReference type="ARBA" id="ARBA00008136"/>
    </source>
</evidence>
<reference evidence="9 10" key="1">
    <citation type="submission" date="2018-04" db="EMBL/GenBank/DDBJ databases">
        <title>Active sludge and wastewater microbial communities from Klosterneuburg, Austria.</title>
        <authorList>
            <person name="Wagner M."/>
        </authorList>
    </citation>
    <scope>NUCLEOTIDE SEQUENCE [LARGE SCALE GENOMIC DNA]</scope>
    <source>
        <strain evidence="9 10">Nm 57</strain>
    </source>
</reference>
<dbReference type="Gene3D" id="3.90.1680.10">
    <property type="entry name" value="SOS response associated peptidase-like"/>
    <property type="match status" value="1"/>
</dbReference>
<evidence type="ECO:0000256" key="7">
    <source>
        <dbReference type="ARBA" id="ARBA00023239"/>
    </source>
</evidence>
<dbReference type="EC" id="3.4.-.-" evidence="8"/>
<keyword evidence="4 8" id="KW-0378">Hydrolase</keyword>
<dbReference type="SUPFAM" id="SSF143081">
    <property type="entry name" value="BB1717-like"/>
    <property type="match status" value="1"/>
</dbReference>
<sequence length="212" mass="24125">MCSHYESIRDANRLLQYFGVEQPLDICFDVWPTYCSTFIIKPDEVDTGDEAVAAWIALSGQFGLLPHWAKDTTFGRRTFNARSETVSEKPSFKEAWRNGHRCIIPVEAIYEPDWRSGKAVQTRIARNDGEPMGIAGLWSTWGQGSQKIDSFTMLTINADDHALMNQFHKPGEEKRMVVILPKASYKDWLSVPVHEAKVFLRQYPADRLGISS</sequence>
<accession>A0ABX5M6H6</accession>
<evidence type="ECO:0000256" key="6">
    <source>
        <dbReference type="ARBA" id="ARBA00023125"/>
    </source>
</evidence>
<evidence type="ECO:0000256" key="5">
    <source>
        <dbReference type="ARBA" id="ARBA00023124"/>
    </source>
</evidence>
<evidence type="ECO:0000256" key="3">
    <source>
        <dbReference type="ARBA" id="ARBA00022763"/>
    </source>
</evidence>
<comment type="similarity">
    <text evidence="1 8">Belongs to the SOS response-associated peptidase family.</text>
</comment>
<dbReference type="Proteomes" id="UP000247780">
    <property type="component" value="Unassembled WGS sequence"/>
</dbReference>
<evidence type="ECO:0000313" key="9">
    <source>
        <dbReference type="EMBL" id="PXV79069.1"/>
    </source>
</evidence>